<feature type="region of interest" description="Disordered" evidence="2">
    <location>
        <begin position="288"/>
        <end position="359"/>
    </location>
</feature>
<proteinExistence type="predicted"/>
<evidence type="ECO:0000313" key="5">
    <source>
        <dbReference type="Proteomes" id="UP001055219"/>
    </source>
</evidence>
<dbReference type="OrthoDB" id="4151048at2759"/>
<dbReference type="GO" id="GO:0008270">
    <property type="term" value="F:zinc ion binding"/>
    <property type="evidence" value="ECO:0007669"/>
    <property type="project" value="InterPro"/>
</dbReference>
<dbReference type="PROSITE" id="PS50048">
    <property type="entry name" value="ZN2_CY6_FUNGAL_2"/>
    <property type="match status" value="1"/>
</dbReference>
<dbReference type="InterPro" id="IPR001138">
    <property type="entry name" value="Zn2Cys6_DnaBD"/>
</dbReference>
<reference evidence="4" key="1">
    <citation type="journal article" date="2021" name="J Fungi (Basel)">
        <title>Genomic and Metabolomic Analyses of the Marine Fungus Emericellopsis cladophorae: Insights into Saltwater Adaptability Mechanisms and Its Biosynthetic Potential.</title>
        <authorList>
            <person name="Goncalves M.F.M."/>
            <person name="Hilario S."/>
            <person name="Van de Peer Y."/>
            <person name="Esteves A.C."/>
            <person name="Alves A."/>
        </authorList>
    </citation>
    <scope>NUCLEOTIDE SEQUENCE</scope>
    <source>
        <strain evidence="4">MUM 19.33</strain>
    </source>
</reference>
<evidence type="ECO:0000313" key="4">
    <source>
        <dbReference type="EMBL" id="KAI6782493.1"/>
    </source>
</evidence>
<dbReference type="PROSITE" id="PS00463">
    <property type="entry name" value="ZN2_CY6_FUNGAL_1"/>
    <property type="match status" value="1"/>
</dbReference>
<name>A0A9P9Y3H8_9HYPO</name>
<keyword evidence="1" id="KW-0539">Nucleus</keyword>
<feature type="region of interest" description="Disordered" evidence="2">
    <location>
        <begin position="201"/>
        <end position="268"/>
    </location>
</feature>
<dbReference type="Gene3D" id="4.10.240.10">
    <property type="entry name" value="Zn(2)-C6 fungal-type DNA-binding domain"/>
    <property type="match status" value="1"/>
</dbReference>
<evidence type="ECO:0000259" key="3">
    <source>
        <dbReference type="PROSITE" id="PS50048"/>
    </source>
</evidence>
<sequence>MVSGLLATPPEDFASDTHNKRNTTLGSHHNKTTPSKIAHRHARQREALTKPILKREPARANSSMDGRHKRVWKACERCRMKKTKCDGEFPCKRCKDDGLICTAGIRKKTEYKQLPKGYAEVLEHTQFALVQTVHKLYQMVREGQTWTLDEPTLNDRSLPVIHDIADKLGCIRPHSDIDIPISHIFPEDERGLTELQAKLEEAEAESANRDLQVSRNSSASNAAAPQPIPLQHQQSSRSSGSHQHEGAISSPSAAGISSGPGSVSDTSDLDMDYRATAFGGSGGNFVDSPPSYATSHHEFNPRVLPQPPRINSAPSFLPAGQQQQLKGRVSYSGPQMMSGQVSTAPTGPQQHPSIKQEPQQRQQQFDATMNDYTQHQSNMAFLASEGSNDEGFLINTNMVGPAFFDDGLQVMGDGTMGDPMLWNGVLGSSEFDDPLI</sequence>
<dbReference type="CDD" id="cd00067">
    <property type="entry name" value="GAL4"/>
    <property type="match status" value="1"/>
</dbReference>
<feature type="domain" description="Zn(2)-C6 fungal-type" evidence="3">
    <location>
        <begin position="74"/>
        <end position="103"/>
    </location>
</feature>
<evidence type="ECO:0000256" key="2">
    <source>
        <dbReference type="SAM" id="MobiDB-lite"/>
    </source>
</evidence>
<dbReference type="Pfam" id="PF00172">
    <property type="entry name" value="Zn_clus"/>
    <property type="match status" value="1"/>
</dbReference>
<dbReference type="SUPFAM" id="SSF57701">
    <property type="entry name" value="Zn2/Cys6 DNA-binding domain"/>
    <property type="match status" value="1"/>
</dbReference>
<reference evidence="4" key="2">
    <citation type="submission" date="2022-07" db="EMBL/GenBank/DDBJ databases">
        <authorList>
            <person name="Goncalves M.F.M."/>
            <person name="Hilario S."/>
            <person name="Van De Peer Y."/>
            <person name="Esteves A.C."/>
            <person name="Alves A."/>
        </authorList>
    </citation>
    <scope>NUCLEOTIDE SEQUENCE</scope>
    <source>
        <strain evidence="4">MUM 19.33</strain>
    </source>
</reference>
<dbReference type="GO" id="GO:0000981">
    <property type="term" value="F:DNA-binding transcription factor activity, RNA polymerase II-specific"/>
    <property type="evidence" value="ECO:0007669"/>
    <property type="project" value="InterPro"/>
</dbReference>
<dbReference type="SMART" id="SM00066">
    <property type="entry name" value="GAL4"/>
    <property type="match status" value="1"/>
</dbReference>
<dbReference type="Proteomes" id="UP001055219">
    <property type="component" value="Unassembled WGS sequence"/>
</dbReference>
<feature type="compositionally biased region" description="Low complexity" evidence="2">
    <location>
        <begin position="231"/>
        <end position="262"/>
    </location>
</feature>
<dbReference type="PANTHER" id="PTHR47655:SF3">
    <property type="entry name" value="ZN(II)2CYS6 TRANSCRIPTION FACTOR (EUROFUNG)"/>
    <property type="match status" value="1"/>
</dbReference>
<dbReference type="EMBL" id="JAGIXG020000013">
    <property type="protein sequence ID" value="KAI6782493.1"/>
    <property type="molecule type" value="Genomic_DNA"/>
</dbReference>
<dbReference type="GeneID" id="75827869"/>
<feature type="compositionally biased region" description="Polar residues" evidence="2">
    <location>
        <begin position="22"/>
        <end position="35"/>
    </location>
</feature>
<feature type="compositionally biased region" description="Low complexity" evidence="2">
    <location>
        <begin position="214"/>
        <end position="224"/>
    </location>
</feature>
<dbReference type="InterPro" id="IPR036864">
    <property type="entry name" value="Zn2-C6_fun-type_DNA-bd_sf"/>
</dbReference>
<dbReference type="AlphaFoldDB" id="A0A9P9Y3H8"/>
<protein>
    <submittedName>
        <fullName evidence="4">C6 transcription factor</fullName>
    </submittedName>
</protein>
<keyword evidence="5" id="KW-1185">Reference proteome</keyword>
<organism evidence="4 5">
    <name type="scientific">Emericellopsis cladophorae</name>
    <dbReference type="NCBI Taxonomy" id="2686198"/>
    <lineage>
        <taxon>Eukaryota</taxon>
        <taxon>Fungi</taxon>
        <taxon>Dikarya</taxon>
        <taxon>Ascomycota</taxon>
        <taxon>Pezizomycotina</taxon>
        <taxon>Sordariomycetes</taxon>
        <taxon>Hypocreomycetidae</taxon>
        <taxon>Hypocreales</taxon>
        <taxon>Bionectriaceae</taxon>
        <taxon>Emericellopsis</taxon>
    </lineage>
</organism>
<feature type="compositionally biased region" description="Polar residues" evidence="2">
    <location>
        <begin position="332"/>
        <end position="359"/>
    </location>
</feature>
<gene>
    <name evidence="4" type="ORF">J7T54_001350</name>
</gene>
<dbReference type="RefSeq" id="XP_051363349.1">
    <property type="nucleotide sequence ID" value="XM_051505318.1"/>
</dbReference>
<evidence type="ECO:0000256" key="1">
    <source>
        <dbReference type="ARBA" id="ARBA00023242"/>
    </source>
</evidence>
<dbReference type="InterPro" id="IPR052783">
    <property type="entry name" value="Metabolic/Drug-Res_Regulator"/>
</dbReference>
<comment type="caution">
    <text evidence="4">The sequence shown here is derived from an EMBL/GenBank/DDBJ whole genome shotgun (WGS) entry which is preliminary data.</text>
</comment>
<accession>A0A9P9Y3H8</accession>
<dbReference type="PANTHER" id="PTHR47655">
    <property type="entry name" value="QUINIC ACID UTILIZATION ACTIVATOR"/>
    <property type="match status" value="1"/>
</dbReference>
<dbReference type="CDD" id="cd15486">
    <property type="entry name" value="ZIP_Sip4"/>
    <property type="match status" value="1"/>
</dbReference>
<feature type="region of interest" description="Disordered" evidence="2">
    <location>
        <begin position="1"/>
        <end position="41"/>
    </location>
</feature>